<evidence type="ECO:0000313" key="2">
    <source>
        <dbReference type="Proteomes" id="UP000183287"/>
    </source>
</evidence>
<keyword evidence="2" id="KW-1185">Reference proteome</keyword>
<accession>A0A1I4M8P9</accession>
<name>A0A1I4M8P9_9PROT</name>
<reference evidence="2" key="1">
    <citation type="submission" date="2016-10" db="EMBL/GenBank/DDBJ databases">
        <authorList>
            <person name="Varghese N."/>
            <person name="Submissions S."/>
        </authorList>
    </citation>
    <scope>NUCLEOTIDE SEQUENCE [LARGE SCALE GENOMIC DNA]</scope>
    <source>
        <strain evidence="2">Nm44</strain>
    </source>
</reference>
<dbReference type="EMBL" id="FOUB01000009">
    <property type="protein sequence ID" value="SFL99564.1"/>
    <property type="molecule type" value="Genomic_DNA"/>
</dbReference>
<dbReference type="Proteomes" id="UP000183287">
    <property type="component" value="Unassembled WGS sequence"/>
</dbReference>
<dbReference type="AlphaFoldDB" id="A0A1I4M8P9"/>
<proteinExistence type="predicted"/>
<organism evidence="1 2">
    <name type="scientific">Nitrosomonas communis</name>
    <dbReference type="NCBI Taxonomy" id="44574"/>
    <lineage>
        <taxon>Bacteria</taxon>
        <taxon>Pseudomonadati</taxon>
        <taxon>Pseudomonadota</taxon>
        <taxon>Betaproteobacteria</taxon>
        <taxon>Nitrosomonadales</taxon>
        <taxon>Nitrosomonadaceae</taxon>
        <taxon>Nitrosomonas</taxon>
    </lineage>
</organism>
<protein>
    <submittedName>
        <fullName evidence="1">Uncharacterized protein</fullName>
    </submittedName>
</protein>
<evidence type="ECO:0000313" key="1">
    <source>
        <dbReference type="EMBL" id="SFL99564.1"/>
    </source>
</evidence>
<gene>
    <name evidence="1" type="ORF">SAMN05421863_100910</name>
</gene>
<sequence>MKSLAATLIHNPTKDPSFILKGSASIHGFNSIFKSKLTLLSSSCRIIYTVCGSPSRDF</sequence>